<reference evidence="2 3" key="1">
    <citation type="submission" date="2019-03" db="EMBL/GenBank/DDBJ databases">
        <title>Genomic Encyclopedia of Type Strains, Phase III (KMG-III): the genomes of soil and plant-associated and newly described type strains.</title>
        <authorList>
            <person name="Whitman W."/>
        </authorList>
    </citation>
    <scope>NUCLEOTIDE SEQUENCE [LARGE SCALE GENOMIC DNA]</scope>
    <source>
        <strain evidence="2 3">CECT 8283</strain>
    </source>
</reference>
<dbReference type="Proteomes" id="UP000295390">
    <property type="component" value="Unassembled WGS sequence"/>
</dbReference>
<keyword evidence="3" id="KW-1185">Reference proteome</keyword>
<name>A0A4R6TAW8_9FLAO</name>
<dbReference type="RefSeq" id="WP_133536877.1">
    <property type="nucleotide sequence ID" value="NZ_SNYH01000005.1"/>
</dbReference>
<feature type="transmembrane region" description="Helical" evidence="1">
    <location>
        <begin position="48"/>
        <end position="66"/>
    </location>
</feature>
<feature type="transmembrane region" description="Helical" evidence="1">
    <location>
        <begin position="78"/>
        <end position="99"/>
    </location>
</feature>
<evidence type="ECO:0000313" key="3">
    <source>
        <dbReference type="Proteomes" id="UP000295390"/>
    </source>
</evidence>
<keyword evidence="1" id="KW-0472">Membrane</keyword>
<organism evidence="2 3">
    <name type="scientific">Tenacibaculum caenipelagi</name>
    <dbReference type="NCBI Taxonomy" id="1325435"/>
    <lineage>
        <taxon>Bacteria</taxon>
        <taxon>Pseudomonadati</taxon>
        <taxon>Bacteroidota</taxon>
        <taxon>Flavobacteriia</taxon>
        <taxon>Flavobacteriales</taxon>
        <taxon>Flavobacteriaceae</taxon>
        <taxon>Tenacibaculum</taxon>
    </lineage>
</organism>
<gene>
    <name evidence="2" type="ORF">DFQ07_2296</name>
</gene>
<feature type="transmembrane region" description="Helical" evidence="1">
    <location>
        <begin position="16"/>
        <end position="36"/>
    </location>
</feature>
<dbReference type="EMBL" id="SNYH01000005">
    <property type="protein sequence ID" value="TDQ23768.1"/>
    <property type="molecule type" value="Genomic_DNA"/>
</dbReference>
<dbReference type="AlphaFoldDB" id="A0A4R6TAW8"/>
<accession>A0A4R6TAW8</accession>
<keyword evidence="1" id="KW-1133">Transmembrane helix</keyword>
<sequence length="140" mass="15941">MIKQIIEFSILNPKKLFLIDGFGATLSALLLGLVLVKYESVFGIPPSTLYLLALLPVFFIIYDFYCYFKKGSKKQTQFLKRIALINLLYCCLSIGAAFYHSKTITNLGWTYILVEVLIIIVLAIIEFTTAKRLTKKLESM</sequence>
<evidence type="ECO:0000256" key="1">
    <source>
        <dbReference type="SAM" id="Phobius"/>
    </source>
</evidence>
<dbReference type="OrthoDB" id="680984at2"/>
<feature type="transmembrane region" description="Helical" evidence="1">
    <location>
        <begin position="111"/>
        <end position="130"/>
    </location>
</feature>
<proteinExistence type="predicted"/>
<evidence type="ECO:0000313" key="2">
    <source>
        <dbReference type="EMBL" id="TDQ23768.1"/>
    </source>
</evidence>
<keyword evidence="1" id="KW-0812">Transmembrane</keyword>
<comment type="caution">
    <text evidence="2">The sequence shown here is derived from an EMBL/GenBank/DDBJ whole genome shotgun (WGS) entry which is preliminary data.</text>
</comment>
<protein>
    <submittedName>
        <fullName evidence="2">Uncharacterized protein</fullName>
    </submittedName>
</protein>